<dbReference type="Proteomes" id="UP001175226">
    <property type="component" value="Unassembled WGS sequence"/>
</dbReference>
<dbReference type="EMBL" id="JAUEPT010000093">
    <property type="protein sequence ID" value="KAK0432535.1"/>
    <property type="molecule type" value="Genomic_DNA"/>
</dbReference>
<evidence type="ECO:0000313" key="1">
    <source>
        <dbReference type="EMBL" id="KAK0432535.1"/>
    </source>
</evidence>
<sequence>MDEIGRMFGFLQDVFTGARCDHLSTATSGTGLGDIQDSYGGTISSTEAAWPRSSVECHGTLVISPSVARCGDIGSDSFVHKGNLRTYCERDGVTLKVSGMVPSVLTRKAPFKAGPDNERFIYGEGDRAVVAIQNSVVETLSIASFPDSYRLYLGLFALLFSATFSPYVTVDIAYKCRPCAPESI</sequence>
<protein>
    <submittedName>
        <fullName evidence="1">Uncharacterized protein</fullName>
    </submittedName>
</protein>
<dbReference type="AlphaFoldDB" id="A0AA39IXY6"/>
<gene>
    <name evidence="1" type="ORF">EV421DRAFT_1500499</name>
</gene>
<name>A0AA39IXY6_9AGAR</name>
<accession>A0AA39IXY6</accession>
<evidence type="ECO:0000313" key="2">
    <source>
        <dbReference type="Proteomes" id="UP001175226"/>
    </source>
</evidence>
<keyword evidence="2" id="KW-1185">Reference proteome</keyword>
<comment type="caution">
    <text evidence="1">The sequence shown here is derived from an EMBL/GenBank/DDBJ whole genome shotgun (WGS) entry which is preliminary data.</text>
</comment>
<reference evidence="1" key="1">
    <citation type="submission" date="2023-06" db="EMBL/GenBank/DDBJ databases">
        <authorList>
            <consortium name="Lawrence Berkeley National Laboratory"/>
            <person name="Ahrendt S."/>
            <person name="Sahu N."/>
            <person name="Indic B."/>
            <person name="Wong-Bajracharya J."/>
            <person name="Merenyi Z."/>
            <person name="Ke H.-M."/>
            <person name="Monk M."/>
            <person name="Kocsube S."/>
            <person name="Drula E."/>
            <person name="Lipzen A."/>
            <person name="Balint B."/>
            <person name="Henrissat B."/>
            <person name="Andreopoulos B."/>
            <person name="Martin F.M."/>
            <person name="Harder C.B."/>
            <person name="Rigling D."/>
            <person name="Ford K.L."/>
            <person name="Foster G.D."/>
            <person name="Pangilinan J."/>
            <person name="Papanicolaou A."/>
            <person name="Barry K."/>
            <person name="LaButti K."/>
            <person name="Viragh M."/>
            <person name="Koriabine M."/>
            <person name="Yan M."/>
            <person name="Riley R."/>
            <person name="Champramary S."/>
            <person name="Plett K.L."/>
            <person name="Tsai I.J."/>
            <person name="Slot J."/>
            <person name="Sipos G."/>
            <person name="Plett J."/>
            <person name="Nagy L.G."/>
            <person name="Grigoriev I.V."/>
        </authorList>
    </citation>
    <scope>NUCLEOTIDE SEQUENCE</scope>
    <source>
        <strain evidence="1">FPL87.14</strain>
    </source>
</reference>
<proteinExistence type="predicted"/>
<organism evidence="1 2">
    <name type="scientific">Armillaria borealis</name>
    <dbReference type="NCBI Taxonomy" id="47425"/>
    <lineage>
        <taxon>Eukaryota</taxon>
        <taxon>Fungi</taxon>
        <taxon>Dikarya</taxon>
        <taxon>Basidiomycota</taxon>
        <taxon>Agaricomycotina</taxon>
        <taxon>Agaricomycetes</taxon>
        <taxon>Agaricomycetidae</taxon>
        <taxon>Agaricales</taxon>
        <taxon>Marasmiineae</taxon>
        <taxon>Physalacriaceae</taxon>
        <taxon>Armillaria</taxon>
    </lineage>
</organism>